<reference evidence="1" key="1">
    <citation type="submission" date="2023-03" db="EMBL/GenBank/DDBJ databases">
        <title>Genome sequence of Brevundimonas nasdae SJTX8.</title>
        <authorList>
            <person name="Liang R."/>
        </authorList>
    </citation>
    <scope>NUCLEOTIDE SEQUENCE</scope>
    <source>
        <strain evidence="1">X8</strain>
    </source>
</reference>
<name>A0ACD4VKZ2_9CAUL</name>
<accession>A0ACD4VKZ2</accession>
<sequence length="156" mass="17364">MEFAMVAIPFFLMIFSILELGIVFVLDSVLETATMESGRLIRTGQAKDQNFDKEKFKTQVCDKMVVFKSDCANRMTVDVRVIPKFSSPNVPDPITNNAMDPSKTTYDGGQAGSLILVRVWYTHPLVTPLLSQAVSRVGPGKVLMTATTAFRNEPWQ</sequence>
<proteinExistence type="predicted"/>
<evidence type="ECO:0000313" key="1">
    <source>
        <dbReference type="EMBL" id="WOB78700.1"/>
    </source>
</evidence>
<gene>
    <name evidence="1" type="ORF">PZA08_00650</name>
</gene>
<keyword evidence="2" id="KW-1185">Reference proteome</keyword>
<protein>
    <submittedName>
        <fullName evidence="1">TadE/TadG family type IV pilus assembly protein</fullName>
    </submittedName>
</protein>
<dbReference type="Proteomes" id="UP001302493">
    <property type="component" value="Chromosome"/>
</dbReference>
<evidence type="ECO:0000313" key="2">
    <source>
        <dbReference type="Proteomes" id="UP001302493"/>
    </source>
</evidence>
<organism evidence="1 2">
    <name type="scientific">Brevundimonas nasdae</name>
    <dbReference type="NCBI Taxonomy" id="172043"/>
    <lineage>
        <taxon>Bacteria</taxon>
        <taxon>Pseudomonadati</taxon>
        <taxon>Pseudomonadota</taxon>
        <taxon>Alphaproteobacteria</taxon>
        <taxon>Caulobacterales</taxon>
        <taxon>Caulobacteraceae</taxon>
        <taxon>Brevundimonas</taxon>
    </lineage>
</organism>
<dbReference type="EMBL" id="CP119180">
    <property type="protein sequence ID" value="WOB78700.1"/>
    <property type="molecule type" value="Genomic_DNA"/>
</dbReference>